<evidence type="ECO:0000259" key="5">
    <source>
        <dbReference type="PROSITE" id="PS50931"/>
    </source>
</evidence>
<feature type="domain" description="HTH lysR-type" evidence="5">
    <location>
        <begin position="4"/>
        <end position="61"/>
    </location>
</feature>
<protein>
    <submittedName>
        <fullName evidence="6">Transcriptional regulator, LysR family</fullName>
    </submittedName>
</protein>
<evidence type="ECO:0000256" key="2">
    <source>
        <dbReference type="ARBA" id="ARBA00023015"/>
    </source>
</evidence>
<evidence type="ECO:0000313" key="6">
    <source>
        <dbReference type="EMBL" id="ABM58918.1"/>
    </source>
</evidence>
<dbReference type="SUPFAM" id="SSF53850">
    <property type="entry name" value="Periplasmic binding protein-like II"/>
    <property type="match status" value="1"/>
</dbReference>
<name>A1WMR1_VEREI</name>
<dbReference type="PROSITE" id="PS50931">
    <property type="entry name" value="HTH_LYSR"/>
    <property type="match status" value="1"/>
</dbReference>
<dbReference type="CDD" id="cd00090">
    <property type="entry name" value="HTH_ARSR"/>
    <property type="match status" value="1"/>
</dbReference>
<keyword evidence="4" id="KW-0804">Transcription</keyword>
<keyword evidence="7" id="KW-1185">Reference proteome</keyword>
<dbReference type="InterPro" id="IPR036388">
    <property type="entry name" value="WH-like_DNA-bd_sf"/>
</dbReference>
<proteinExistence type="inferred from homology"/>
<dbReference type="AlphaFoldDB" id="A1WMR1"/>
<dbReference type="Pfam" id="PF03466">
    <property type="entry name" value="LysR_substrate"/>
    <property type="match status" value="1"/>
</dbReference>
<keyword evidence="2" id="KW-0805">Transcription regulation</keyword>
<dbReference type="eggNOG" id="COG0583">
    <property type="taxonomic scope" value="Bacteria"/>
</dbReference>
<dbReference type="EMBL" id="CP000542">
    <property type="protein sequence ID" value="ABM58918.1"/>
    <property type="molecule type" value="Genomic_DNA"/>
</dbReference>
<dbReference type="OrthoDB" id="9178397at2"/>
<dbReference type="GO" id="GO:0003700">
    <property type="term" value="F:DNA-binding transcription factor activity"/>
    <property type="evidence" value="ECO:0007669"/>
    <property type="project" value="InterPro"/>
</dbReference>
<dbReference type="InterPro" id="IPR058163">
    <property type="entry name" value="LysR-type_TF_proteobact-type"/>
</dbReference>
<reference evidence="7" key="1">
    <citation type="submission" date="2006-12" db="EMBL/GenBank/DDBJ databases">
        <title>Complete sequence of chromosome 1 of Verminephrobacter eiseniae EF01-2.</title>
        <authorList>
            <person name="Copeland A."/>
            <person name="Lucas S."/>
            <person name="Lapidus A."/>
            <person name="Barry K."/>
            <person name="Detter J.C."/>
            <person name="Glavina del Rio T."/>
            <person name="Dalin E."/>
            <person name="Tice H."/>
            <person name="Pitluck S."/>
            <person name="Chertkov O."/>
            <person name="Brettin T."/>
            <person name="Bruce D."/>
            <person name="Han C."/>
            <person name="Tapia R."/>
            <person name="Gilna P."/>
            <person name="Schmutz J."/>
            <person name="Larimer F."/>
            <person name="Land M."/>
            <person name="Hauser L."/>
            <person name="Kyrpides N."/>
            <person name="Kim E."/>
            <person name="Stahl D."/>
            <person name="Richardson P."/>
        </authorList>
    </citation>
    <scope>NUCLEOTIDE SEQUENCE [LARGE SCALE GENOMIC DNA]</scope>
    <source>
        <strain evidence="7">EF01-2</strain>
    </source>
</reference>
<dbReference type="InterPro" id="IPR000847">
    <property type="entry name" value="LysR_HTH_N"/>
</dbReference>
<sequence>MHLPSITALRALDAIARHGTVSRAASELFLTRSAISHQINVLEQTLGFAVTQRAGRGITLTYRGQRYLHEARRVLSILEEAVRRSAGGEVAGHLRVSCTPGFAVYWLCHHLGAFQGAYPHVELSITAPRASDEVNPRDADLFIVYGSGNWPDFSVEPITSLSYFPVCSPMLINARGRPLALDDLADVLLLHMGNHADWAQWLGAAGAHHIDGRRGIVFSEAPFAQEAAISGQGVTIGDTFLSGDAIARGLLVRPFDVTVESPHGYYLVARPEPSQRPEVRAFSEWLLDELRVSIRAWSDHSRYA</sequence>
<dbReference type="InterPro" id="IPR005119">
    <property type="entry name" value="LysR_subst-bd"/>
</dbReference>
<accession>A1WMR1</accession>
<keyword evidence="3" id="KW-0238">DNA-binding</keyword>
<evidence type="ECO:0000313" key="7">
    <source>
        <dbReference type="Proteomes" id="UP000000374"/>
    </source>
</evidence>
<organism evidence="6 7">
    <name type="scientific">Verminephrobacter eiseniae (strain EF01-2)</name>
    <dbReference type="NCBI Taxonomy" id="391735"/>
    <lineage>
        <taxon>Bacteria</taxon>
        <taxon>Pseudomonadati</taxon>
        <taxon>Pseudomonadota</taxon>
        <taxon>Betaproteobacteria</taxon>
        <taxon>Burkholderiales</taxon>
        <taxon>Comamonadaceae</taxon>
        <taxon>Verminephrobacter</taxon>
    </lineage>
</organism>
<dbReference type="Gene3D" id="3.40.190.10">
    <property type="entry name" value="Periplasmic binding protein-like II"/>
    <property type="match status" value="2"/>
</dbReference>
<evidence type="ECO:0000256" key="3">
    <source>
        <dbReference type="ARBA" id="ARBA00023125"/>
    </source>
</evidence>
<dbReference type="CDD" id="cd08432">
    <property type="entry name" value="PBP2_GcdR_TrpI_HvrB_AmpR_like"/>
    <property type="match status" value="1"/>
</dbReference>
<dbReference type="Pfam" id="PF00126">
    <property type="entry name" value="HTH_1"/>
    <property type="match status" value="1"/>
</dbReference>
<evidence type="ECO:0000256" key="4">
    <source>
        <dbReference type="ARBA" id="ARBA00023163"/>
    </source>
</evidence>
<dbReference type="InterPro" id="IPR036390">
    <property type="entry name" value="WH_DNA-bd_sf"/>
</dbReference>
<dbReference type="Proteomes" id="UP000000374">
    <property type="component" value="Chromosome"/>
</dbReference>
<dbReference type="HOGENOM" id="CLU_039613_37_0_4"/>
<comment type="similarity">
    <text evidence="1">Belongs to the LysR transcriptional regulatory family.</text>
</comment>
<dbReference type="KEGG" id="vei:Veis_3188"/>
<dbReference type="STRING" id="391735.Veis_3188"/>
<dbReference type="GO" id="GO:0006351">
    <property type="term" value="P:DNA-templated transcription"/>
    <property type="evidence" value="ECO:0007669"/>
    <property type="project" value="TreeGrafter"/>
</dbReference>
<evidence type="ECO:0000256" key="1">
    <source>
        <dbReference type="ARBA" id="ARBA00009437"/>
    </source>
</evidence>
<dbReference type="Gene3D" id="1.10.10.10">
    <property type="entry name" value="Winged helix-like DNA-binding domain superfamily/Winged helix DNA-binding domain"/>
    <property type="match status" value="1"/>
</dbReference>
<dbReference type="PANTHER" id="PTHR30537:SF26">
    <property type="entry name" value="GLYCINE CLEAVAGE SYSTEM TRANSCRIPTIONAL ACTIVATOR"/>
    <property type="match status" value="1"/>
</dbReference>
<gene>
    <name evidence="6" type="ordered locus">Veis_3188</name>
</gene>
<dbReference type="SUPFAM" id="SSF46785">
    <property type="entry name" value="Winged helix' DNA-binding domain"/>
    <property type="match status" value="1"/>
</dbReference>
<dbReference type="PANTHER" id="PTHR30537">
    <property type="entry name" value="HTH-TYPE TRANSCRIPTIONAL REGULATOR"/>
    <property type="match status" value="1"/>
</dbReference>
<dbReference type="InterPro" id="IPR011991">
    <property type="entry name" value="ArsR-like_HTH"/>
</dbReference>
<dbReference type="GO" id="GO:0043565">
    <property type="term" value="F:sequence-specific DNA binding"/>
    <property type="evidence" value="ECO:0007669"/>
    <property type="project" value="TreeGrafter"/>
</dbReference>